<protein>
    <submittedName>
        <fullName evidence="2">Uncharacterized protein</fullName>
    </submittedName>
</protein>
<dbReference type="EMBL" id="MXAV01000044">
    <property type="protein sequence ID" value="PKY10070.1"/>
    <property type="molecule type" value="Genomic_DNA"/>
</dbReference>
<sequence length="88" mass="10257">MIRSTFTANRSAPWWVRLLTIMVGMVLLVGLFFFAVFAFIAVAILGASGMLFLWWQRRKMRKTSSSQDFIVTQYREIHRSQAPGDRDR</sequence>
<gene>
    <name evidence="2" type="ORF">B1757_12385</name>
</gene>
<reference evidence="2 3" key="1">
    <citation type="submission" date="2017-03" db="EMBL/GenBank/DDBJ databases">
        <title>Draft genime sequence of the acidophilic sulfur-oxidizing bacterium Acidithiobacillus sp. SH, isolated from seawater.</title>
        <authorList>
            <person name="Sharmin S."/>
            <person name="Tokuhisa M."/>
            <person name="Kanao T."/>
            <person name="Kamimura K."/>
        </authorList>
    </citation>
    <scope>NUCLEOTIDE SEQUENCE [LARGE SCALE GENOMIC DNA]</scope>
    <source>
        <strain evidence="2 3">SH</strain>
    </source>
</reference>
<keyword evidence="1" id="KW-1133">Transmembrane helix</keyword>
<dbReference type="OrthoDB" id="5298569at2"/>
<dbReference type="Proteomes" id="UP000234329">
    <property type="component" value="Unassembled WGS sequence"/>
</dbReference>
<comment type="caution">
    <text evidence="2">The sequence shown here is derived from an EMBL/GenBank/DDBJ whole genome shotgun (WGS) entry which is preliminary data.</text>
</comment>
<dbReference type="InParanoid" id="A0A2I1DJL2"/>
<keyword evidence="1" id="KW-0812">Transmembrane</keyword>
<organism evidence="2 3">
    <name type="scientific">Acidithiobacillus marinus</name>
    <dbReference type="NCBI Taxonomy" id="187490"/>
    <lineage>
        <taxon>Bacteria</taxon>
        <taxon>Pseudomonadati</taxon>
        <taxon>Pseudomonadota</taxon>
        <taxon>Acidithiobacillia</taxon>
        <taxon>Acidithiobacillales</taxon>
        <taxon>Acidithiobacillaceae</taxon>
        <taxon>Acidithiobacillus</taxon>
    </lineage>
</organism>
<keyword evidence="3" id="KW-1185">Reference proteome</keyword>
<feature type="transmembrane region" description="Helical" evidence="1">
    <location>
        <begin position="12"/>
        <end position="30"/>
    </location>
</feature>
<accession>A0A2I1DJL2</accession>
<name>A0A2I1DJL2_9PROT</name>
<dbReference type="AlphaFoldDB" id="A0A2I1DJL2"/>
<keyword evidence="1" id="KW-0472">Membrane</keyword>
<dbReference type="RefSeq" id="WP_101538597.1">
    <property type="nucleotide sequence ID" value="NZ_MXAV01000044.1"/>
</dbReference>
<evidence type="ECO:0000313" key="2">
    <source>
        <dbReference type="EMBL" id="PKY10070.1"/>
    </source>
</evidence>
<proteinExistence type="predicted"/>
<feature type="transmembrane region" description="Helical" evidence="1">
    <location>
        <begin position="36"/>
        <end position="55"/>
    </location>
</feature>
<evidence type="ECO:0000256" key="1">
    <source>
        <dbReference type="SAM" id="Phobius"/>
    </source>
</evidence>
<evidence type="ECO:0000313" key="3">
    <source>
        <dbReference type="Proteomes" id="UP000234329"/>
    </source>
</evidence>